<dbReference type="InterPro" id="IPR000182">
    <property type="entry name" value="GNAT_dom"/>
</dbReference>
<gene>
    <name evidence="2" type="ORF">H8707_01540</name>
</gene>
<reference evidence="2" key="1">
    <citation type="submission" date="2020-08" db="EMBL/GenBank/DDBJ databases">
        <title>Genome public.</title>
        <authorList>
            <person name="Liu C."/>
            <person name="Sun Q."/>
        </authorList>
    </citation>
    <scope>NUCLEOTIDE SEQUENCE</scope>
    <source>
        <strain evidence="2">BX21</strain>
    </source>
</reference>
<dbReference type="GO" id="GO:0016747">
    <property type="term" value="F:acyltransferase activity, transferring groups other than amino-acyl groups"/>
    <property type="evidence" value="ECO:0007669"/>
    <property type="project" value="InterPro"/>
</dbReference>
<name>A0A926ENT1_9FIRM</name>
<sequence>MVKYREYRDGDEKEIISLFNEIFKSDRDEEYWEWQYKDFPSGEAIICLAEEENKIIGQTTLLPSTINYEGKELLGGYSIDSMVSDEYRRQGIYTNLAKQSYEKGIEKKITFRYGFPILGALIGLTDRLGATIVDDIPIFIRVYSLDNFLKGKFKNKFLAKLISIPSIVVTKFLYKELRVRPKAKYEIKQIDEFNDDFNLLWEKLKGSLPLMTPRTKDFLNWRIKSHPTFKYTTFVSYLDGELVGYMIIKIQTSKEKNDSELRVGYIVDMLGINDNVLSSIYLKVKEYFKQNNVDFSLAWVGDSNIYRQMLINLGFYKSRTNIAFVVKELTGDKDLEEIVTKEKNWHIMPIESDIY</sequence>
<accession>A0A926ENT1</accession>
<dbReference type="PROSITE" id="PS51186">
    <property type="entry name" value="GNAT"/>
    <property type="match status" value="1"/>
</dbReference>
<dbReference type="Pfam" id="PF13527">
    <property type="entry name" value="Acetyltransf_9"/>
    <property type="match status" value="1"/>
</dbReference>
<organism evidence="2 3">
    <name type="scientific">Paratissierella segnis</name>
    <dbReference type="NCBI Taxonomy" id="2763679"/>
    <lineage>
        <taxon>Bacteria</taxon>
        <taxon>Bacillati</taxon>
        <taxon>Bacillota</taxon>
        <taxon>Tissierellia</taxon>
        <taxon>Tissierellales</taxon>
        <taxon>Tissierellaceae</taxon>
        <taxon>Paratissierella</taxon>
    </lineage>
</organism>
<dbReference type="Gene3D" id="3.40.630.30">
    <property type="match status" value="1"/>
</dbReference>
<dbReference type="InterPro" id="IPR016181">
    <property type="entry name" value="Acyl_CoA_acyltransferase"/>
</dbReference>
<feature type="domain" description="N-acetyltransferase" evidence="1">
    <location>
        <begin position="2"/>
        <end position="155"/>
    </location>
</feature>
<evidence type="ECO:0000313" key="3">
    <source>
        <dbReference type="Proteomes" id="UP000601171"/>
    </source>
</evidence>
<evidence type="ECO:0000259" key="1">
    <source>
        <dbReference type="PROSITE" id="PS51186"/>
    </source>
</evidence>
<dbReference type="AlphaFoldDB" id="A0A926ENT1"/>
<comment type="caution">
    <text evidence="2">The sequence shown here is derived from an EMBL/GenBank/DDBJ whole genome shotgun (WGS) entry which is preliminary data.</text>
</comment>
<keyword evidence="3" id="KW-1185">Reference proteome</keyword>
<protein>
    <submittedName>
        <fullName evidence="2">GNAT family N-acetyltransferase</fullName>
    </submittedName>
</protein>
<proteinExistence type="predicted"/>
<evidence type="ECO:0000313" key="2">
    <source>
        <dbReference type="EMBL" id="MBC8586923.1"/>
    </source>
</evidence>
<dbReference type="SUPFAM" id="SSF55729">
    <property type="entry name" value="Acyl-CoA N-acyltransferases (Nat)"/>
    <property type="match status" value="1"/>
</dbReference>
<dbReference type="EMBL" id="JACRTG010000004">
    <property type="protein sequence ID" value="MBC8586923.1"/>
    <property type="molecule type" value="Genomic_DNA"/>
</dbReference>
<dbReference type="Proteomes" id="UP000601171">
    <property type="component" value="Unassembled WGS sequence"/>
</dbReference>